<accession>A0A4R2NFT0</accession>
<dbReference type="Gene3D" id="1.10.10.2910">
    <property type="match status" value="1"/>
</dbReference>
<protein>
    <submittedName>
        <fullName evidence="2">Uncharacterized protein DUF955</fullName>
    </submittedName>
</protein>
<evidence type="ECO:0000313" key="2">
    <source>
        <dbReference type="EMBL" id="TCP19954.1"/>
    </source>
</evidence>
<dbReference type="Pfam" id="PF06114">
    <property type="entry name" value="Peptidase_M78"/>
    <property type="match status" value="1"/>
</dbReference>
<sequence length="182" mass="20128">MDGNMHSMAASNGWEVKSPSREYLNLSPEVRAEIDEYLSTHPVKLGAIAKRLGVKVLLSTLPRGTSGQIGQENGDFVIRINRHEAKHRQRFTLAHELAHYLLHRDLIVAEGGWSENVLLRSGQPANVEYEANRLASDLVIPSAQLAEATAEYSGPMTPEVIEDLARRFGVSTAAMEIKLQMV</sequence>
<dbReference type="PANTHER" id="PTHR43236:SF2">
    <property type="entry name" value="BLL0069 PROTEIN"/>
    <property type="match status" value="1"/>
</dbReference>
<dbReference type="AlphaFoldDB" id="A0A4R2NFT0"/>
<dbReference type="InterPro" id="IPR010359">
    <property type="entry name" value="IrrE_HExxH"/>
</dbReference>
<dbReference type="InterPro" id="IPR052345">
    <property type="entry name" value="Rad_response_metalloprotease"/>
</dbReference>
<evidence type="ECO:0000259" key="1">
    <source>
        <dbReference type="Pfam" id="PF06114"/>
    </source>
</evidence>
<reference evidence="2 3" key="1">
    <citation type="submission" date="2019-03" db="EMBL/GenBank/DDBJ databases">
        <title>Genomic Encyclopedia of Type Strains, Phase IV (KMG-IV): sequencing the most valuable type-strain genomes for metagenomic binning, comparative biology and taxonomic classification.</title>
        <authorList>
            <person name="Goeker M."/>
        </authorList>
    </citation>
    <scope>NUCLEOTIDE SEQUENCE [LARGE SCALE GENOMIC DNA]</scope>
    <source>
        <strain evidence="2 3">DSM 2781</strain>
    </source>
</reference>
<feature type="domain" description="IrrE N-terminal-like" evidence="1">
    <location>
        <begin position="49"/>
        <end position="179"/>
    </location>
</feature>
<gene>
    <name evidence="2" type="ORF">EV656_1244</name>
</gene>
<organism evidence="2 3">
    <name type="scientific">Rhodovulum adriaticum</name>
    <name type="common">Rhodopseudomonas adriatica</name>
    <dbReference type="NCBI Taxonomy" id="35804"/>
    <lineage>
        <taxon>Bacteria</taxon>
        <taxon>Pseudomonadati</taxon>
        <taxon>Pseudomonadota</taxon>
        <taxon>Alphaproteobacteria</taxon>
        <taxon>Rhodobacterales</taxon>
        <taxon>Paracoccaceae</taxon>
        <taxon>Rhodovulum</taxon>
    </lineage>
</organism>
<name>A0A4R2NFT0_RHOAD</name>
<evidence type="ECO:0000313" key="3">
    <source>
        <dbReference type="Proteomes" id="UP000295733"/>
    </source>
</evidence>
<dbReference type="OrthoDB" id="9794834at2"/>
<keyword evidence="3" id="KW-1185">Reference proteome</keyword>
<dbReference type="Proteomes" id="UP000295733">
    <property type="component" value="Unassembled WGS sequence"/>
</dbReference>
<dbReference type="RefSeq" id="WP_132605795.1">
    <property type="nucleotide sequence ID" value="NZ_NRRP01000058.1"/>
</dbReference>
<comment type="caution">
    <text evidence="2">The sequence shown here is derived from an EMBL/GenBank/DDBJ whole genome shotgun (WGS) entry which is preliminary data.</text>
</comment>
<proteinExistence type="predicted"/>
<dbReference type="PANTHER" id="PTHR43236">
    <property type="entry name" value="ANTITOXIN HIGA1"/>
    <property type="match status" value="1"/>
</dbReference>
<dbReference type="EMBL" id="SLXL01000024">
    <property type="protein sequence ID" value="TCP19954.1"/>
    <property type="molecule type" value="Genomic_DNA"/>
</dbReference>